<dbReference type="Proteomes" id="UP001596222">
    <property type="component" value="Unassembled WGS sequence"/>
</dbReference>
<reference evidence="2" key="1">
    <citation type="journal article" date="2019" name="Int. J. Syst. Evol. Microbiol.">
        <title>The Global Catalogue of Microorganisms (GCM) 10K type strain sequencing project: providing services to taxonomists for standard genome sequencing and annotation.</title>
        <authorList>
            <consortium name="The Broad Institute Genomics Platform"/>
            <consortium name="The Broad Institute Genome Sequencing Center for Infectious Disease"/>
            <person name="Wu L."/>
            <person name="Ma J."/>
        </authorList>
    </citation>
    <scope>NUCLEOTIDE SEQUENCE [LARGE SCALE GENOMIC DNA]</scope>
    <source>
        <strain evidence="2">CGMCC 4.1641</strain>
    </source>
</reference>
<proteinExistence type="predicted"/>
<dbReference type="Gene3D" id="1.20.120.450">
    <property type="entry name" value="dinb family like domain"/>
    <property type="match status" value="1"/>
</dbReference>
<dbReference type="InterPro" id="IPR007061">
    <property type="entry name" value="MST-like"/>
</dbReference>
<dbReference type="SUPFAM" id="SSF109854">
    <property type="entry name" value="DinB/YfiT-like putative metalloenzymes"/>
    <property type="match status" value="1"/>
</dbReference>
<dbReference type="RefSeq" id="WP_382050718.1">
    <property type="nucleotide sequence ID" value="NZ_JBHSKJ010000032.1"/>
</dbReference>
<dbReference type="EMBL" id="JBHSKJ010000032">
    <property type="protein sequence ID" value="MFC5149807.1"/>
    <property type="molecule type" value="Genomic_DNA"/>
</dbReference>
<name>A0ABW0ACM7_9ACTN</name>
<sequence>MIIPERPTPPTVADERTSLESWLDFHRATLALKCAGLDEAQLREASAPPSPMSLMGLVRHMAEVERSWFRRCLAREEAGPIYYSDEDPDRDMEVTEADSWEEAYATWQAEIAAAREAARGRSLDDRGVASHRNEEFDLRWIYIHMIEEYARHNGHADLIRERIDGATGA</sequence>
<protein>
    <submittedName>
        <fullName evidence="1">DinB family protein</fullName>
    </submittedName>
</protein>
<keyword evidence="2" id="KW-1185">Reference proteome</keyword>
<comment type="caution">
    <text evidence="1">The sequence shown here is derived from an EMBL/GenBank/DDBJ whole genome shotgun (WGS) entry which is preliminary data.</text>
</comment>
<dbReference type="Pfam" id="PF04978">
    <property type="entry name" value="MST"/>
    <property type="match status" value="1"/>
</dbReference>
<evidence type="ECO:0000313" key="1">
    <source>
        <dbReference type="EMBL" id="MFC5149807.1"/>
    </source>
</evidence>
<evidence type="ECO:0000313" key="2">
    <source>
        <dbReference type="Proteomes" id="UP001596222"/>
    </source>
</evidence>
<organism evidence="1 2">
    <name type="scientific">Streptomyces aureoversilis</name>
    <dbReference type="NCBI Taxonomy" id="67277"/>
    <lineage>
        <taxon>Bacteria</taxon>
        <taxon>Bacillati</taxon>
        <taxon>Actinomycetota</taxon>
        <taxon>Actinomycetes</taxon>
        <taxon>Kitasatosporales</taxon>
        <taxon>Streptomycetaceae</taxon>
        <taxon>Streptomyces</taxon>
    </lineage>
</organism>
<dbReference type="InterPro" id="IPR034660">
    <property type="entry name" value="DinB/YfiT-like"/>
</dbReference>
<gene>
    <name evidence="1" type="ORF">ACFPP6_34670</name>
</gene>
<accession>A0ABW0ACM7</accession>